<sequence length="266" mass="29336">MSKGVGSWAFFRLTVAIIISVFLLSLAEYCWAVEKLSNSDCVKCHPSVVEKNLQNGGKHKTEVKCLDCHKGHPPMVAKEKIIPKCSQCHSGKPHYALKDCLGCHKDPHTPLQITFAGDITGPCLTCHQAQGKELKDHPSKHTQLACTECHDVHKKIPNCLDCHEAHVEGQKMKDCLACHPAHSPLVITYGPDIPNAYCGACHEKVAQALQANKTKHHKLACVYCHKNRHGLVPQCQTCHGVPHSKEILKKFPKCVTCHVGAHNLVK</sequence>
<proteinExistence type="predicted"/>
<accession>A0A0S3QRQ5</accession>
<dbReference type="Gene3D" id="1.10.1130.10">
    <property type="entry name" value="Flavocytochrome C3, Chain A"/>
    <property type="match status" value="2"/>
</dbReference>
<organism evidence="2 3">
    <name type="scientific">Thermosulfidibacter takaii (strain DSM 17441 / JCM 13301 / NBRC 103674 / ABI70S6)</name>
    <dbReference type="NCBI Taxonomy" id="1298851"/>
    <lineage>
        <taxon>Bacteria</taxon>
        <taxon>Pseudomonadati</taxon>
        <taxon>Thermosulfidibacterota</taxon>
        <taxon>Thermosulfidibacteria</taxon>
        <taxon>Thermosulfidibacterales</taxon>
        <taxon>Thermosulfidibacteraceae</taxon>
    </lineage>
</organism>
<dbReference type="EMBL" id="AP013035">
    <property type="protein sequence ID" value="BAT71023.1"/>
    <property type="molecule type" value="Genomic_DNA"/>
</dbReference>
<reference evidence="3" key="1">
    <citation type="journal article" date="2018" name="Science">
        <title>A primordial and reversible TCA cycle in a facultatively chemolithoautotrophic thermophile.</title>
        <authorList>
            <person name="Nunoura T."/>
            <person name="Chikaraishi Y."/>
            <person name="Izaki R."/>
            <person name="Suwa T."/>
            <person name="Sato T."/>
            <person name="Harada T."/>
            <person name="Mori K."/>
            <person name="Kato Y."/>
            <person name="Miyazaki M."/>
            <person name="Shimamura S."/>
            <person name="Yanagawa K."/>
            <person name="Shuto A."/>
            <person name="Ohkouchi N."/>
            <person name="Fujita N."/>
            <person name="Takaki Y."/>
            <person name="Atomi H."/>
            <person name="Takai K."/>
        </authorList>
    </citation>
    <scope>NUCLEOTIDE SEQUENCE [LARGE SCALE GENOMIC DNA]</scope>
    <source>
        <strain evidence="3">DSM 17441 / JCM 13301 / NBRC 103674 / ABI70S6</strain>
    </source>
</reference>
<dbReference type="PANTHER" id="PTHR35038">
    <property type="entry name" value="DISSIMILATORY SULFITE REDUCTASE SIRA"/>
    <property type="match status" value="1"/>
</dbReference>
<evidence type="ECO:0000313" key="2">
    <source>
        <dbReference type="EMBL" id="BAT71023.1"/>
    </source>
</evidence>
<dbReference type="SUPFAM" id="SSF48695">
    <property type="entry name" value="Multiheme cytochromes"/>
    <property type="match status" value="1"/>
</dbReference>
<protein>
    <submittedName>
        <fullName evidence="2">Cytochrome c family protein</fullName>
    </submittedName>
</protein>
<evidence type="ECO:0000313" key="3">
    <source>
        <dbReference type="Proteomes" id="UP000063234"/>
    </source>
</evidence>
<name>A0A0S3QRQ5_THET7</name>
<keyword evidence="1" id="KW-0732">Signal</keyword>
<dbReference type="AlphaFoldDB" id="A0A0S3QRQ5"/>
<dbReference type="InterPro" id="IPR036280">
    <property type="entry name" value="Multihaem_cyt_sf"/>
</dbReference>
<keyword evidence="3" id="KW-1185">Reference proteome</keyword>
<dbReference type="InterPro" id="IPR051829">
    <property type="entry name" value="Multiheme_Cytochr_ET"/>
</dbReference>
<dbReference type="KEGG" id="ttk:TST_0214"/>
<dbReference type="Proteomes" id="UP000063234">
    <property type="component" value="Chromosome"/>
</dbReference>
<gene>
    <name evidence="2" type="ORF">TST_0214</name>
</gene>
<evidence type="ECO:0000256" key="1">
    <source>
        <dbReference type="ARBA" id="ARBA00022729"/>
    </source>
</evidence>
<dbReference type="STRING" id="1298851.TST_0214"/>
<dbReference type="OrthoDB" id="9814800at2"/>
<dbReference type="RefSeq" id="WP_068548847.1">
    <property type="nucleotide sequence ID" value="NZ_AP013035.1"/>
</dbReference>